<comment type="caution">
    <text evidence="1">The sequence shown here is derived from an EMBL/GenBank/DDBJ whole genome shotgun (WGS) entry which is preliminary data.</text>
</comment>
<proteinExistence type="predicted"/>
<sequence>MTVLISSAAACLLSEAVLLAAAFAALCLLITLHSIAYRMAIDSVATSVQSRFQLAAAAEANDELTYIMSPALSETESIMPERDEVAGGGGGAAAVLQARLPHSLHPCLAQPSLSRHVPPLPRPAHLSLLLNMSKPKICPVMDGARF</sequence>
<keyword evidence="2" id="KW-1185">Reference proteome</keyword>
<evidence type="ECO:0000313" key="1">
    <source>
        <dbReference type="EMBL" id="KAI5080550.1"/>
    </source>
</evidence>
<dbReference type="EMBL" id="JABFUD020000004">
    <property type="protein sequence ID" value="KAI5080550.1"/>
    <property type="molecule type" value="Genomic_DNA"/>
</dbReference>
<evidence type="ECO:0000313" key="2">
    <source>
        <dbReference type="Proteomes" id="UP000886520"/>
    </source>
</evidence>
<name>A0A9D4V663_ADICA</name>
<dbReference type="Proteomes" id="UP000886520">
    <property type="component" value="Chromosome 4"/>
</dbReference>
<reference evidence="1" key="1">
    <citation type="submission" date="2021-01" db="EMBL/GenBank/DDBJ databases">
        <title>Adiantum capillus-veneris genome.</title>
        <authorList>
            <person name="Fang Y."/>
            <person name="Liao Q."/>
        </authorList>
    </citation>
    <scope>NUCLEOTIDE SEQUENCE</scope>
    <source>
        <strain evidence="1">H3</strain>
        <tissue evidence="1">Leaf</tissue>
    </source>
</reference>
<protein>
    <submittedName>
        <fullName evidence="1">Uncharacterized protein</fullName>
    </submittedName>
</protein>
<dbReference type="AlphaFoldDB" id="A0A9D4V663"/>
<accession>A0A9D4V663</accession>
<gene>
    <name evidence="1" type="ORF">GOP47_0003733</name>
</gene>
<organism evidence="1 2">
    <name type="scientific">Adiantum capillus-veneris</name>
    <name type="common">Maidenhair fern</name>
    <dbReference type="NCBI Taxonomy" id="13818"/>
    <lineage>
        <taxon>Eukaryota</taxon>
        <taxon>Viridiplantae</taxon>
        <taxon>Streptophyta</taxon>
        <taxon>Embryophyta</taxon>
        <taxon>Tracheophyta</taxon>
        <taxon>Polypodiopsida</taxon>
        <taxon>Polypodiidae</taxon>
        <taxon>Polypodiales</taxon>
        <taxon>Pteridineae</taxon>
        <taxon>Pteridaceae</taxon>
        <taxon>Vittarioideae</taxon>
        <taxon>Adiantum</taxon>
    </lineage>
</organism>